<dbReference type="AlphaFoldDB" id="A0A1Y0AZ69"/>
<evidence type="ECO:0000256" key="1">
    <source>
        <dbReference type="SAM" id="MobiDB-lite"/>
    </source>
</evidence>
<geneLocation type="mitochondrion" evidence="2"/>
<gene>
    <name evidence="2" type="ORF">AEK19_MT2127</name>
</gene>
<evidence type="ECO:0000313" key="2">
    <source>
        <dbReference type="EMBL" id="ART30433.1"/>
    </source>
</evidence>
<accession>A0A1Y0AZ69</accession>
<proteinExistence type="predicted"/>
<sequence length="111" mass="12678">MLVTAPELLAIVQVDYDTAQSQLREKESAIGELRDSLALQDQKFQQDILELRDKVKSLEGQVSSLKNVTQLKKDQIEESTATKYRQEAENEHKQASQCKQERDNAVTETEK</sequence>
<organism evidence="2">
    <name type="scientific">Utricularia reniformis</name>
    <dbReference type="NCBI Taxonomy" id="192314"/>
    <lineage>
        <taxon>Eukaryota</taxon>
        <taxon>Viridiplantae</taxon>
        <taxon>Streptophyta</taxon>
        <taxon>Embryophyta</taxon>
        <taxon>Tracheophyta</taxon>
        <taxon>Spermatophyta</taxon>
        <taxon>Magnoliopsida</taxon>
        <taxon>eudicotyledons</taxon>
        <taxon>Gunneridae</taxon>
        <taxon>Pentapetalae</taxon>
        <taxon>asterids</taxon>
        <taxon>lamiids</taxon>
        <taxon>Lamiales</taxon>
        <taxon>Lentibulariaceae</taxon>
        <taxon>Utricularia</taxon>
    </lineage>
</organism>
<feature type="region of interest" description="Disordered" evidence="1">
    <location>
        <begin position="81"/>
        <end position="111"/>
    </location>
</feature>
<feature type="compositionally biased region" description="Basic and acidic residues" evidence="1">
    <location>
        <begin position="84"/>
        <end position="111"/>
    </location>
</feature>
<name>A0A1Y0AZ69_9LAMI</name>
<reference evidence="2" key="1">
    <citation type="submission" date="2017-03" db="EMBL/GenBank/DDBJ databases">
        <title>The mitochondrial genome of the carnivorous plant Utricularia reniformis (Lentibulariaceae): structure, comparative analysis and evolutionary landmarks.</title>
        <authorList>
            <person name="Silva S.R."/>
            <person name="Alvarenga D.O."/>
            <person name="Michael T.P."/>
            <person name="Miranda V.F.O."/>
            <person name="Varani A.M."/>
        </authorList>
    </citation>
    <scope>NUCLEOTIDE SEQUENCE</scope>
</reference>
<dbReference type="EMBL" id="KY774314">
    <property type="protein sequence ID" value="ART30433.1"/>
    <property type="molecule type" value="Genomic_DNA"/>
</dbReference>
<keyword evidence="2" id="KW-0496">Mitochondrion</keyword>
<protein>
    <submittedName>
        <fullName evidence="2">Uncharacterized protein</fullName>
    </submittedName>
</protein>